<keyword evidence="2" id="KW-1133">Transmembrane helix</keyword>
<evidence type="ECO:0000256" key="1">
    <source>
        <dbReference type="SAM" id="MobiDB-lite"/>
    </source>
</evidence>
<evidence type="ECO:0000313" key="4">
    <source>
        <dbReference type="EMBL" id="CAI6336669.1"/>
    </source>
</evidence>
<keyword evidence="5" id="KW-1185">Reference proteome</keyword>
<proteinExistence type="predicted"/>
<feature type="region of interest" description="Disordered" evidence="1">
    <location>
        <begin position="161"/>
        <end position="196"/>
    </location>
</feature>
<feature type="chain" id="PRO_5040791310" evidence="3">
    <location>
        <begin position="19"/>
        <end position="287"/>
    </location>
</feature>
<dbReference type="Proteomes" id="UP001152607">
    <property type="component" value="Unassembled WGS sequence"/>
</dbReference>
<evidence type="ECO:0000313" key="5">
    <source>
        <dbReference type="Proteomes" id="UP001152607"/>
    </source>
</evidence>
<dbReference type="AlphaFoldDB" id="A0A9W4UJ68"/>
<protein>
    <submittedName>
        <fullName evidence="4">Uncharacterized protein</fullName>
    </submittedName>
</protein>
<evidence type="ECO:0000256" key="3">
    <source>
        <dbReference type="SAM" id="SignalP"/>
    </source>
</evidence>
<organism evidence="4 5">
    <name type="scientific">Periconia digitata</name>
    <dbReference type="NCBI Taxonomy" id="1303443"/>
    <lineage>
        <taxon>Eukaryota</taxon>
        <taxon>Fungi</taxon>
        <taxon>Dikarya</taxon>
        <taxon>Ascomycota</taxon>
        <taxon>Pezizomycotina</taxon>
        <taxon>Dothideomycetes</taxon>
        <taxon>Pleosporomycetidae</taxon>
        <taxon>Pleosporales</taxon>
        <taxon>Massarineae</taxon>
        <taxon>Periconiaceae</taxon>
        <taxon>Periconia</taxon>
    </lineage>
</organism>
<dbReference type="EMBL" id="CAOQHR010000006">
    <property type="protein sequence ID" value="CAI6336669.1"/>
    <property type="molecule type" value="Genomic_DNA"/>
</dbReference>
<feature type="signal peptide" evidence="3">
    <location>
        <begin position="1"/>
        <end position="18"/>
    </location>
</feature>
<keyword evidence="2" id="KW-0472">Membrane</keyword>
<reference evidence="4" key="1">
    <citation type="submission" date="2023-01" db="EMBL/GenBank/DDBJ databases">
        <authorList>
            <person name="Van Ghelder C."/>
            <person name="Rancurel C."/>
        </authorList>
    </citation>
    <scope>NUCLEOTIDE SEQUENCE</scope>
    <source>
        <strain evidence="4">CNCM I-4278</strain>
    </source>
</reference>
<feature type="compositionally biased region" description="Low complexity" evidence="1">
    <location>
        <begin position="161"/>
        <end position="182"/>
    </location>
</feature>
<dbReference type="OrthoDB" id="5215637at2759"/>
<name>A0A9W4UJ68_9PLEO</name>
<comment type="caution">
    <text evidence="4">The sequence shown here is derived from an EMBL/GenBank/DDBJ whole genome shotgun (WGS) entry which is preliminary data.</text>
</comment>
<accession>A0A9W4UJ68</accession>
<keyword evidence="3" id="KW-0732">Signal</keyword>
<dbReference type="PROSITE" id="PS51257">
    <property type="entry name" value="PROKAR_LIPOPROTEIN"/>
    <property type="match status" value="1"/>
</dbReference>
<feature type="transmembrane region" description="Helical" evidence="2">
    <location>
        <begin position="197"/>
        <end position="221"/>
    </location>
</feature>
<keyword evidence="2" id="KW-0812">Transmembrane</keyword>
<gene>
    <name evidence="4" type="ORF">PDIGIT_LOCUS9774</name>
</gene>
<sequence length="287" mass="30374">MKPYTCILPFLIPVSIHAAATACYAPNGAIVQDTPCSTTSTHSTCCRLGYACLSNNLCALTSHAPPEFAENSPTLLRSSCTDKSWASEDCPSMCTNGTAGDKLGQGGTPVKQCDGAGRTNRYYCANDQTKNIKEGELCTNATLHVEFPEAVSTLTVIGVSATSSPPSQSTSTPQNTASTSPKASKKPHSSSTETTSLGLGLGLGLGIPLLLGIAAAIFFFVRRRSGKQQAQQHYQHQLDTAKGPYSQMEVYRHESGEPRGMELNATSSAIHEIDSGSMHELPGRNVM</sequence>
<evidence type="ECO:0000256" key="2">
    <source>
        <dbReference type="SAM" id="Phobius"/>
    </source>
</evidence>